<comment type="caution">
    <text evidence="2">The sequence shown here is derived from an EMBL/GenBank/DDBJ whole genome shotgun (WGS) entry which is preliminary data.</text>
</comment>
<dbReference type="Pfam" id="PF19883">
    <property type="entry name" value="DUF6356"/>
    <property type="match status" value="1"/>
</dbReference>
<keyword evidence="1" id="KW-1133">Transmembrane helix</keyword>
<keyword evidence="1" id="KW-0812">Transmembrane</keyword>
<sequence>MLDRLFLDHPRSVGEHYGEHALVAGRFGIAMVAGGVACLIHAIVPALFTRTGSNTVRRLHATMSARTPGGAVQQHIPRESPWQLTYEI</sequence>
<proteinExistence type="predicted"/>
<keyword evidence="3" id="KW-1185">Reference proteome</keyword>
<evidence type="ECO:0000256" key="1">
    <source>
        <dbReference type="SAM" id="Phobius"/>
    </source>
</evidence>
<feature type="transmembrane region" description="Helical" evidence="1">
    <location>
        <begin position="27"/>
        <end position="48"/>
    </location>
</feature>
<reference evidence="2 3" key="1">
    <citation type="submission" date="2020-08" db="EMBL/GenBank/DDBJ databases">
        <title>Genomic Encyclopedia of Type Strains, Phase IV (KMG-IV): sequencing the most valuable type-strain genomes for metagenomic binning, comparative biology and taxonomic classification.</title>
        <authorList>
            <person name="Goeker M."/>
        </authorList>
    </citation>
    <scope>NUCLEOTIDE SEQUENCE [LARGE SCALE GENOMIC DNA]</scope>
    <source>
        <strain evidence="2 3">DSM 100044</strain>
    </source>
</reference>
<gene>
    <name evidence="2" type="ORF">FHS94_000894</name>
</gene>
<evidence type="ECO:0000313" key="3">
    <source>
        <dbReference type="Proteomes" id="UP000546200"/>
    </source>
</evidence>
<dbReference type="InterPro" id="IPR045936">
    <property type="entry name" value="DUF6356"/>
</dbReference>
<dbReference type="EMBL" id="JACIJK010000002">
    <property type="protein sequence ID" value="MBB5714071.1"/>
    <property type="molecule type" value="Genomic_DNA"/>
</dbReference>
<keyword evidence="1" id="KW-0472">Membrane</keyword>
<evidence type="ECO:0008006" key="4">
    <source>
        <dbReference type="Google" id="ProtNLM"/>
    </source>
</evidence>
<organism evidence="2 3">
    <name type="scientific">Sphingomonas aerophila</name>
    <dbReference type="NCBI Taxonomy" id="1344948"/>
    <lineage>
        <taxon>Bacteria</taxon>
        <taxon>Pseudomonadati</taxon>
        <taxon>Pseudomonadota</taxon>
        <taxon>Alphaproteobacteria</taxon>
        <taxon>Sphingomonadales</taxon>
        <taxon>Sphingomonadaceae</taxon>
        <taxon>Sphingomonas</taxon>
    </lineage>
</organism>
<name>A0A7W9BC24_9SPHN</name>
<protein>
    <recommendedName>
        <fullName evidence="4">Type 1 capsular polysaccharide biosynthesis protein J</fullName>
    </recommendedName>
</protein>
<evidence type="ECO:0000313" key="2">
    <source>
        <dbReference type="EMBL" id="MBB5714071.1"/>
    </source>
</evidence>
<accession>A0A7W9BC24</accession>
<dbReference type="AlphaFoldDB" id="A0A7W9BC24"/>
<dbReference type="Proteomes" id="UP000546200">
    <property type="component" value="Unassembled WGS sequence"/>
</dbReference>
<dbReference type="RefSeq" id="WP_184055050.1">
    <property type="nucleotide sequence ID" value="NZ_JACIJK010000002.1"/>
</dbReference>